<feature type="compositionally biased region" description="Acidic residues" evidence="1">
    <location>
        <begin position="306"/>
        <end position="317"/>
    </location>
</feature>
<feature type="region of interest" description="Disordered" evidence="1">
    <location>
        <begin position="226"/>
        <end position="269"/>
    </location>
</feature>
<feature type="compositionally biased region" description="Low complexity" evidence="1">
    <location>
        <begin position="162"/>
        <end position="172"/>
    </location>
</feature>
<feature type="region of interest" description="Disordered" evidence="1">
    <location>
        <begin position="303"/>
        <end position="392"/>
    </location>
</feature>
<dbReference type="EMBL" id="CP151503">
    <property type="protein sequence ID" value="WZN60901.1"/>
    <property type="molecule type" value="Genomic_DNA"/>
</dbReference>
<reference evidence="2 3" key="1">
    <citation type="submission" date="2024-03" db="EMBL/GenBank/DDBJ databases">
        <title>Complete genome sequence of the green alga Chloropicon roscoffensis RCC1871.</title>
        <authorList>
            <person name="Lemieux C."/>
            <person name="Pombert J.-F."/>
            <person name="Otis C."/>
            <person name="Turmel M."/>
        </authorList>
    </citation>
    <scope>NUCLEOTIDE SEQUENCE [LARGE SCALE GENOMIC DNA]</scope>
    <source>
        <strain evidence="2 3">RCC1871</strain>
    </source>
</reference>
<protein>
    <submittedName>
        <fullName evidence="2">Uncharacterized protein</fullName>
    </submittedName>
</protein>
<dbReference type="AlphaFoldDB" id="A0AAX4P523"/>
<proteinExistence type="predicted"/>
<evidence type="ECO:0000313" key="3">
    <source>
        <dbReference type="Proteomes" id="UP001472866"/>
    </source>
</evidence>
<evidence type="ECO:0000313" key="2">
    <source>
        <dbReference type="EMBL" id="WZN60901.1"/>
    </source>
</evidence>
<organism evidence="2 3">
    <name type="scientific">Chloropicon roscoffensis</name>
    <dbReference type="NCBI Taxonomy" id="1461544"/>
    <lineage>
        <taxon>Eukaryota</taxon>
        <taxon>Viridiplantae</taxon>
        <taxon>Chlorophyta</taxon>
        <taxon>Chloropicophyceae</taxon>
        <taxon>Chloropicales</taxon>
        <taxon>Chloropicaceae</taxon>
        <taxon>Chloropicon</taxon>
    </lineage>
</organism>
<feature type="region of interest" description="Disordered" evidence="1">
    <location>
        <begin position="45"/>
        <end position="67"/>
    </location>
</feature>
<feature type="region of interest" description="Disordered" evidence="1">
    <location>
        <begin position="94"/>
        <end position="130"/>
    </location>
</feature>
<feature type="compositionally biased region" description="Basic and acidic residues" evidence="1">
    <location>
        <begin position="240"/>
        <end position="260"/>
    </location>
</feature>
<feature type="region of interest" description="Disordered" evidence="1">
    <location>
        <begin position="162"/>
        <end position="195"/>
    </location>
</feature>
<accession>A0AAX4P523</accession>
<feature type="compositionally biased region" description="Basic and acidic residues" evidence="1">
    <location>
        <begin position="346"/>
        <end position="355"/>
    </location>
</feature>
<dbReference type="Proteomes" id="UP001472866">
    <property type="component" value="Chromosome 03"/>
</dbReference>
<evidence type="ECO:0000256" key="1">
    <source>
        <dbReference type="SAM" id="MobiDB-lite"/>
    </source>
</evidence>
<feature type="compositionally biased region" description="Basic and acidic residues" evidence="1">
    <location>
        <begin position="173"/>
        <end position="189"/>
    </location>
</feature>
<feature type="region of interest" description="Disordered" evidence="1">
    <location>
        <begin position="1"/>
        <end position="30"/>
    </location>
</feature>
<feature type="compositionally biased region" description="Basic and acidic residues" evidence="1">
    <location>
        <begin position="20"/>
        <end position="30"/>
    </location>
</feature>
<name>A0AAX4P523_9CHLO</name>
<keyword evidence="3" id="KW-1185">Reference proteome</keyword>
<sequence length="406" mass="44061">MGPKEAPSGTGRTTPTKAHKVFDQGEKKMSYSKKREALLAHLRAVNLKQKERQPKSPEPQTRNQWAKATRMASIGAAMNDSYLAALDSAKRANQLSAKKLTPPKKKTVAKVSDPKSDYRKRYGRVRPKTLSPVKAGAEVVSLKLTELISTPVNAVRAVSRLRAASSAASSPKSPRESPKPPGSAKEKAVEASPPPVEMSFKLSEITSPLATKFKAVLKFKSFRSLPRAQDGGAKTTEAGEPVKLEREGIMDAEGVREASRGTEGSSSELYERMRALSGGEDATTMAVAEEEAVVEDQAVEAAVVAEDPEPEVEEIVEAGDHGAEGPPVEVEERQQPDTPPPPPVQEEEKPRDRAPLTKKAISAGDVDPKIVDYFMQSQEDEEGGKSSKRKKSKLKKLFGKMLCRKM</sequence>
<gene>
    <name evidence="2" type="ORF">HKI87_03g24350</name>
</gene>